<dbReference type="Gene3D" id="3.40.50.12580">
    <property type="match status" value="1"/>
</dbReference>
<protein>
    <submittedName>
        <fullName evidence="7">CDP-glycerol:poly(Glycerophosphate) glycerophosphotransferase</fullName>
    </submittedName>
</protein>
<accession>W9AGZ5</accession>
<evidence type="ECO:0000256" key="6">
    <source>
        <dbReference type="ARBA" id="ARBA00023136"/>
    </source>
</evidence>
<keyword evidence="6" id="KW-0472">Membrane</keyword>
<dbReference type="STRING" id="171693.BN988_03560"/>
<dbReference type="EMBL" id="CCAX010000004">
    <property type="protein sequence ID" value="CDO04979.1"/>
    <property type="molecule type" value="Genomic_DNA"/>
</dbReference>
<keyword evidence="4" id="KW-0808">Transferase</keyword>
<keyword evidence="5" id="KW-0777">Teichoic acid biosynthesis</keyword>
<reference evidence="7" key="2">
    <citation type="submission" date="2014-03" db="EMBL/GenBank/DDBJ databases">
        <authorList>
            <person name="Urmite Genomes"/>
        </authorList>
    </citation>
    <scope>NUCLEOTIDE SEQUENCE</scope>
    <source>
        <strain evidence="7">S1</strain>
    </source>
</reference>
<dbReference type="GO" id="GO:0047355">
    <property type="term" value="F:CDP-glycerol glycerophosphotransferase activity"/>
    <property type="evidence" value="ECO:0007669"/>
    <property type="project" value="InterPro"/>
</dbReference>
<evidence type="ECO:0000256" key="2">
    <source>
        <dbReference type="ARBA" id="ARBA00010488"/>
    </source>
</evidence>
<evidence type="ECO:0000256" key="3">
    <source>
        <dbReference type="ARBA" id="ARBA00022475"/>
    </source>
</evidence>
<dbReference type="GO" id="GO:0019350">
    <property type="term" value="P:teichoic acid biosynthetic process"/>
    <property type="evidence" value="ECO:0007669"/>
    <property type="project" value="UniProtKB-KW"/>
</dbReference>
<dbReference type="RefSeq" id="WP_036578374.1">
    <property type="nucleotide sequence ID" value="NZ_CABLBW010000004.1"/>
</dbReference>
<dbReference type="Pfam" id="PF04464">
    <property type="entry name" value="Glyphos_transf"/>
    <property type="match status" value="1"/>
</dbReference>
<dbReference type="AlphaFoldDB" id="W9AGZ5"/>
<sequence length="686" mass="81475">MEIGIKDILVKNNIYLIKISVDKQLAEETEDWSIILKSRDRTKKILLTSSYVVNDYIEISIPYLELESKLIEQDIWDLFLFHEKSEESEKIIRIKGGNKDYYSFTETLINRNKIIQPYETKNGNFSIKLMDYKVFSKIESCNFKRGNLNFSGYFDFPPLYRTDSYSIEAAKLYVAVPKDEKSEEISLKLVEREQRGGRKCYEIEGKIDLKKYLLSQKTLQLLLVVEFKKADGTIEEYTDKVKIMGNKKKLPSAIIFNEGRKYKVSIKKLNDFTIGISHYNFKQMIINKIKNKWTKLRRGEKLKALYKLCFKLLGKLPVKKDLIVFESFLGKQYSDSPRAIFEYMQENKLNNHMYWSFDRRNIEKFDERSGVKAIKRFSLRWLYLMARANYWVTNSRLPLWIPKPSHTIYVQTWHGTPLKRLAADMDQVKMPGTNTKKYKRNFLKEASKWDYLISPNEYSTEIFKRAFNFDGKILESGYPRNDFLINSNNEEMKKNIKEEAQLPLNKKVILYAPTWRDNQFYGKGKYKFDLNMDFSKLKKELGEEYIIILRLHYLVAENLDLSEYKGFIFDLSNHEDIRELYLISDILITDYSSVFFDYANLKRPMIFYVYDLEDYRDNLRGFYFDFETRAPGPLLKSTTQVIQEVKRLENTNLTLTDNAQEFYGKFCYLEDGKATERVVTEIFRKD</sequence>
<dbReference type="GO" id="GO:0005886">
    <property type="term" value="C:plasma membrane"/>
    <property type="evidence" value="ECO:0007669"/>
    <property type="project" value="UniProtKB-SubCell"/>
</dbReference>
<organism evidence="7 8">
    <name type="scientific">Oceanobacillus picturae</name>
    <dbReference type="NCBI Taxonomy" id="171693"/>
    <lineage>
        <taxon>Bacteria</taxon>
        <taxon>Bacillati</taxon>
        <taxon>Bacillota</taxon>
        <taxon>Bacilli</taxon>
        <taxon>Bacillales</taxon>
        <taxon>Bacillaceae</taxon>
        <taxon>Oceanobacillus</taxon>
    </lineage>
</organism>
<dbReference type="PANTHER" id="PTHR37316:SF3">
    <property type="entry name" value="TEICHOIC ACID GLYCEROL-PHOSPHATE TRANSFERASE"/>
    <property type="match status" value="1"/>
</dbReference>
<dbReference type="PANTHER" id="PTHR37316">
    <property type="entry name" value="TEICHOIC ACID GLYCEROL-PHOSPHATE PRIMASE"/>
    <property type="match status" value="1"/>
</dbReference>
<evidence type="ECO:0000256" key="4">
    <source>
        <dbReference type="ARBA" id="ARBA00022679"/>
    </source>
</evidence>
<keyword evidence="8" id="KW-1185">Reference proteome</keyword>
<reference evidence="7" key="1">
    <citation type="submission" date="2014-03" db="EMBL/GenBank/DDBJ databases">
        <title>Draft genome sequencing of Oceanobacillus picturae strain S1 isolated from human gut.</title>
        <authorList>
            <person name="Croce O."/>
            <person name="Lagier J.C."/>
            <person name="Raoult D."/>
        </authorList>
    </citation>
    <scope>NUCLEOTIDE SEQUENCE [LARGE SCALE GENOMIC DNA]</scope>
    <source>
        <strain evidence="7">S1</strain>
    </source>
</reference>
<dbReference type="SUPFAM" id="SSF53756">
    <property type="entry name" value="UDP-Glycosyltransferase/glycogen phosphorylase"/>
    <property type="match status" value="1"/>
</dbReference>
<dbReference type="InterPro" id="IPR007554">
    <property type="entry name" value="Glycerophosphate_synth"/>
</dbReference>
<name>W9AGZ5_9BACI</name>
<evidence type="ECO:0000313" key="7">
    <source>
        <dbReference type="EMBL" id="CDO04979.1"/>
    </source>
</evidence>
<comment type="caution">
    <text evidence="7">The sequence shown here is derived from an EMBL/GenBank/DDBJ whole genome shotgun (WGS) entry which is preliminary data.</text>
</comment>
<evidence type="ECO:0000256" key="1">
    <source>
        <dbReference type="ARBA" id="ARBA00004202"/>
    </source>
</evidence>
<dbReference type="eggNOG" id="COG1887">
    <property type="taxonomic scope" value="Bacteria"/>
</dbReference>
<dbReference type="Gene3D" id="3.40.50.11820">
    <property type="match status" value="1"/>
</dbReference>
<comment type="subcellular location">
    <subcellularLocation>
        <location evidence="1">Cell membrane</location>
        <topology evidence="1">Peripheral membrane protein</topology>
    </subcellularLocation>
</comment>
<dbReference type="InterPro" id="IPR043148">
    <property type="entry name" value="TagF_C"/>
</dbReference>
<comment type="similarity">
    <text evidence="2">Belongs to the CDP-glycerol glycerophosphotransferase family.</text>
</comment>
<keyword evidence="3" id="KW-1003">Cell membrane</keyword>
<proteinExistence type="inferred from homology"/>
<dbReference type="InterPro" id="IPR043149">
    <property type="entry name" value="TagF_N"/>
</dbReference>
<gene>
    <name evidence="7" type="primary">tagF_3</name>
    <name evidence="7" type="ORF">BN988_03560</name>
</gene>
<evidence type="ECO:0000313" key="8">
    <source>
        <dbReference type="Proteomes" id="UP000028863"/>
    </source>
</evidence>
<dbReference type="Proteomes" id="UP000028863">
    <property type="component" value="Unassembled WGS sequence"/>
</dbReference>
<evidence type="ECO:0000256" key="5">
    <source>
        <dbReference type="ARBA" id="ARBA00022944"/>
    </source>
</evidence>
<dbReference type="InterPro" id="IPR051612">
    <property type="entry name" value="Teichoic_Acid_Biosynth"/>
</dbReference>